<protein>
    <submittedName>
        <fullName evidence="1">Uncharacterized protein</fullName>
    </submittedName>
</protein>
<sequence length="44" mass="5621">MILILIRDFYKIFFISVIFSKRRFMQKIDWKMIVFGFYKDFLYV</sequence>
<dbReference type="EMBL" id="AKWY02000023">
    <property type="protein sequence ID" value="EQA70980.1"/>
    <property type="molecule type" value="Genomic_DNA"/>
</dbReference>
<dbReference type="AlphaFoldDB" id="T0FN62"/>
<organism evidence="1 2">
    <name type="scientific">Leptospira noguchii serovar Panama str. CZ214</name>
    <dbReference type="NCBI Taxonomy" id="1001595"/>
    <lineage>
        <taxon>Bacteria</taxon>
        <taxon>Pseudomonadati</taxon>
        <taxon>Spirochaetota</taxon>
        <taxon>Spirochaetia</taxon>
        <taxon>Leptospirales</taxon>
        <taxon>Leptospiraceae</taxon>
        <taxon>Leptospira</taxon>
    </lineage>
</organism>
<evidence type="ECO:0000313" key="1">
    <source>
        <dbReference type="EMBL" id="EQA70980.1"/>
    </source>
</evidence>
<reference evidence="1 2" key="1">
    <citation type="submission" date="2013-05" db="EMBL/GenBank/DDBJ databases">
        <authorList>
            <person name="Harkins D.M."/>
            <person name="Durkin A.S."/>
            <person name="Brinkac L.M."/>
            <person name="Haft D.H."/>
            <person name="Selengut J.D."/>
            <person name="Sanka R."/>
            <person name="DePew J."/>
            <person name="Purushe J."/>
            <person name="Hartskeerl R.A."/>
            <person name="Ahmed A."/>
            <person name="van der Linden H."/>
            <person name="Goris M.G.A."/>
            <person name="Vinetz J.M."/>
            <person name="Sutton G.G."/>
            <person name="Nierman W.C."/>
            <person name="Fouts D.E."/>
        </authorList>
    </citation>
    <scope>NUCLEOTIDE SEQUENCE [LARGE SCALE GENOMIC DNA]</scope>
    <source>
        <strain evidence="1 2">CZ214</strain>
    </source>
</reference>
<gene>
    <name evidence="1" type="ORF">LEP1GSC059_3158</name>
</gene>
<evidence type="ECO:0000313" key="2">
    <source>
        <dbReference type="Proteomes" id="UP000015442"/>
    </source>
</evidence>
<accession>T0FN62</accession>
<name>T0FN62_9LEPT</name>
<proteinExistence type="predicted"/>
<comment type="caution">
    <text evidence="1">The sequence shown here is derived from an EMBL/GenBank/DDBJ whole genome shotgun (WGS) entry which is preliminary data.</text>
</comment>
<dbReference type="Proteomes" id="UP000015442">
    <property type="component" value="Unassembled WGS sequence"/>
</dbReference>